<gene>
    <name evidence="3" type="ORF">G8E00_12530</name>
</gene>
<reference evidence="3 4" key="1">
    <citation type="submission" date="2020-03" db="EMBL/GenBank/DDBJ databases">
        <authorList>
            <person name="Zhu W."/>
        </authorList>
    </citation>
    <scope>NUCLEOTIDE SEQUENCE [LARGE SCALE GENOMIC DNA]</scope>
    <source>
        <strain evidence="3 4">323-1</strain>
    </source>
</reference>
<proteinExistence type="predicted"/>
<evidence type="ECO:0000256" key="2">
    <source>
        <dbReference type="SAM" id="Phobius"/>
    </source>
</evidence>
<accession>A0A6G8RY28</accession>
<keyword evidence="2" id="KW-0812">Transmembrane</keyword>
<dbReference type="AlphaFoldDB" id="A0A6G8RY28"/>
<dbReference type="RefSeq" id="WP_166010210.1">
    <property type="nucleotide sequence ID" value="NZ_CP049801.1"/>
</dbReference>
<evidence type="ECO:0000313" key="4">
    <source>
        <dbReference type="Proteomes" id="UP000502297"/>
    </source>
</evidence>
<keyword evidence="2" id="KW-0472">Membrane</keyword>
<sequence>MTHDFNKPPHVTTQEEVKQKKRIPVFILILVGIFLASFIFYIVSDKNPKGKSVPANENVPAVQDPNSSNNSNANKSSASDD</sequence>
<organism evidence="3 4">
    <name type="scientific">Acinetobacter shaoyimingii</name>
    <dbReference type="NCBI Taxonomy" id="2715164"/>
    <lineage>
        <taxon>Bacteria</taxon>
        <taxon>Pseudomonadati</taxon>
        <taxon>Pseudomonadota</taxon>
        <taxon>Gammaproteobacteria</taxon>
        <taxon>Moraxellales</taxon>
        <taxon>Moraxellaceae</taxon>
        <taxon>Acinetobacter</taxon>
    </lineage>
</organism>
<feature type="region of interest" description="Disordered" evidence="1">
    <location>
        <begin position="48"/>
        <end position="81"/>
    </location>
</feature>
<feature type="transmembrane region" description="Helical" evidence="2">
    <location>
        <begin position="23"/>
        <end position="43"/>
    </location>
</feature>
<keyword evidence="4" id="KW-1185">Reference proteome</keyword>
<evidence type="ECO:0000313" key="3">
    <source>
        <dbReference type="EMBL" id="QIO06708.1"/>
    </source>
</evidence>
<evidence type="ECO:0000256" key="1">
    <source>
        <dbReference type="SAM" id="MobiDB-lite"/>
    </source>
</evidence>
<keyword evidence="2" id="KW-1133">Transmembrane helix</keyword>
<dbReference type="EMBL" id="CP049801">
    <property type="protein sequence ID" value="QIO06708.1"/>
    <property type="molecule type" value="Genomic_DNA"/>
</dbReference>
<name>A0A6G8RY28_9GAMM</name>
<feature type="compositionally biased region" description="Low complexity" evidence="1">
    <location>
        <begin position="66"/>
        <end position="81"/>
    </location>
</feature>
<dbReference type="KEGG" id="asha:G8E00_12530"/>
<dbReference type="Proteomes" id="UP000502297">
    <property type="component" value="Chromosome"/>
</dbReference>
<protein>
    <submittedName>
        <fullName evidence="3">Uncharacterized protein</fullName>
    </submittedName>
</protein>